<evidence type="ECO:0000256" key="1">
    <source>
        <dbReference type="SAM" id="Phobius"/>
    </source>
</evidence>
<evidence type="ECO:0000313" key="3">
    <source>
        <dbReference type="EMBL" id="QJH93818.1"/>
    </source>
</evidence>
<gene>
    <name evidence="2" type="ORF">TM448A00411_0014</name>
    <name evidence="3" type="ORF">TM448B00141_0004</name>
</gene>
<organism evidence="2">
    <name type="scientific">viral metagenome</name>
    <dbReference type="NCBI Taxonomy" id="1070528"/>
    <lineage>
        <taxon>unclassified sequences</taxon>
        <taxon>metagenomes</taxon>
        <taxon>organismal metagenomes</taxon>
    </lineage>
</organism>
<feature type="transmembrane region" description="Helical" evidence="1">
    <location>
        <begin position="12"/>
        <end position="31"/>
    </location>
</feature>
<dbReference type="EMBL" id="MT144010">
    <property type="protein sequence ID" value="QJA46412.1"/>
    <property type="molecule type" value="Genomic_DNA"/>
</dbReference>
<dbReference type="AlphaFoldDB" id="A0A6H1ZG15"/>
<name>A0A6H1ZG15_9ZZZZ</name>
<sequence>MLLREIIADLRPMFFSAMITLAVFVLCLLFGEWQRQQQILGHIYDRLYNVEDLASGNSIEIEALKYRFDAALWKTRPELARKIGKK</sequence>
<proteinExistence type="predicted"/>
<dbReference type="EMBL" id="MT144592">
    <property type="protein sequence ID" value="QJH93818.1"/>
    <property type="molecule type" value="Genomic_DNA"/>
</dbReference>
<keyword evidence="1" id="KW-1133">Transmembrane helix</keyword>
<evidence type="ECO:0000313" key="2">
    <source>
        <dbReference type="EMBL" id="QJA46412.1"/>
    </source>
</evidence>
<keyword evidence="1" id="KW-0472">Membrane</keyword>
<reference evidence="2" key="1">
    <citation type="submission" date="2020-03" db="EMBL/GenBank/DDBJ databases">
        <title>The deep terrestrial virosphere.</title>
        <authorList>
            <person name="Holmfeldt K."/>
            <person name="Nilsson E."/>
            <person name="Simone D."/>
            <person name="Lopez-Fernandez M."/>
            <person name="Wu X."/>
            <person name="de Brujin I."/>
            <person name="Lundin D."/>
            <person name="Andersson A."/>
            <person name="Bertilsson S."/>
            <person name="Dopson M."/>
        </authorList>
    </citation>
    <scope>NUCLEOTIDE SEQUENCE</scope>
    <source>
        <strain evidence="2">TM448A00411</strain>
        <strain evidence="3">TM448B00141</strain>
    </source>
</reference>
<keyword evidence="1" id="KW-0812">Transmembrane</keyword>
<protein>
    <submittedName>
        <fullName evidence="2">Uncharacterized protein</fullName>
    </submittedName>
</protein>
<accession>A0A6H1ZG15</accession>